<reference evidence="6 8" key="1">
    <citation type="submission" date="2020-01" db="EMBL/GenBank/DDBJ databases">
        <authorList>
            <consortium name="DOE Joint Genome Institute"/>
            <person name="Haridas S."/>
            <person name="Albert R."/>
            <person name="Binder M."/>
            <person name="Bloem J."/>
            <person name="Labutti K."/>
            <person name="Salamov A."/>
            <person name="Andreopoulos B."/>
            <person name="Baker S.E."/>
            <person name="Barry K."/>
            <person name="Bills G."/>
            <person name="Bluhm B.H."/>
            <person name="Cannon C."/>
            <person name="Castanera R."/>
            <person name="Culley D.E."/>
            <person name="Daum C."/>
            <person name="Ezra D."/>
            <person name="Gonzalez J.B."/>
            <person name="Henrissat B."/>
            <person name="Kuo A."/>
            <person name="Liang C."/>
            <person name="Lipzen A."/>
            <person name="Lutzoni F."/>
            <person name="Magnuson J."/>
            <person name="Mondo S."/>
            <person name="Nolan M."/>
            <person name="Ohm R."/>
            <person name="Pangilinan J."/>
            <person name="Park H.-J."/>
            <person name="Ramirez L."/>
            <person name="Alfaro M."/>
            <person name="Sun H."/>
            <person name="Tritt A."/>
            <person name="Yoshinaga Y."/>
            <person name="Zwiers L.-H."/>
            <person name="Turgeon B.G."/>
            <person name="Goodwin S.B."/>
            <person name="Spatafora J.W."/>
            <person name="Crous P.W."/>
            <person name="Grigoriev I.V."/>
        </authorList>
    </citation>
    <scope>NUCLEOTIDE SEQUENCE</scope>
    <source>
        <strain evidence="6 8">CBS 781.70</strain>
    </source>
</reference>
<dbReference type="CDD" id="cd12148">
    <property type="entry name" value="fungal_TF_MHR"/>
    <property type="match status" value="1"/>
</dbReference>
<dbReference type="AlphaFoldDB" id="A0A6G1GBI8"/>
<dbReference type="Proteomes" id="UP000504638">
    <property type="component" value="Unplaced"/>
</dbReference>
<reference evidence="8" key="3">
    <citation type="submission" date="2025-04" db="UniProtKB">
        <authorList>
            <consortium name="RefSeq"/>
        </authorList>
    </citation>
    <scope>IDENTIFICATION</scope>
    <source>
        <strain evidence="8">CBS 781.70</strain>
    </source>
</reference>
<evidence type="ECO:0000256" key="1">
    <source>
        <dbReference type="ARBA" id="ARBA00004123"/>
    </source>
</evidence>
<dbReference type="PANTHER" id="PTHR46910">
    <property type="entry name" value="TRANSCRIPTION FACTOR PDR1"/>
    <property type="match status" value="1"/>
</dbReference>
<feature type="non-terminal residue" evidence="6">
    <location>
        <position position="1"/>
    </location>
</feature>
<evidence type="ECO:0000256" key="4">
    <source>
        <dbReference type="ARBA" id="ARBA00023242"/>
    </source>
</evidence>
<reference evidence="8" key="2">
    <citation type="submission" date="2020-04" db="EMBL/GenBank/DDBJ databases">
        <authorList>
            <consortium name="NCBI Genome Project"/>
        </authorList>
    </citation>
    <scope>NUCLEOTIDE SEQUENCE</scope>
    <source>
        <strain evidence="8">CBS 781.70</strain>
    </source>
</reference>
<gene>
    <name evidence="6 8" type="ORF">P152DRAFT_390279</name>
</gene>
<feature type="coiled-coil region" evidence="5">
    <location>
        <begin position="3"/>
        <end position="30"/>
    </location>
</feature>
<keyword evidence="7" id="KW-1185">Reference proteome</keyword>
<dbReference type="RefSeq" id="XP_033537076.1">
    <property type="nucleotide sequence ID" value="XM_033676036.1"/>
</dbReference>
<dbReference type="GO" id="GO:0046872">
    <property type="term" value="F:metal ion binding"/>
    <property type="evidence" value="ECO:0007669"/>
    <property type="project" value="UniProtKB-KW"/>
</dbReference>
<evidence type="ECO:0000313" key="7">
    <source>
        <dbReference type="Proteomes" id="UP000504638"/>
    </source>
</evidence>
<proteinExistence type="predicted"/>
<keyword evidence="5" id="KW-0175">Coiled coil</keyword>
<dbReference type="EMBL" id="ML975151">
    <property type="protein sequence ID" value="KAF1815445.1"/>
    <property type="molecule type" value="Genomic_DNA"/>
</dbReference>
<evidence type="ECO:0000256" key="3">
    <source>
        <dbReference type="ARBA" id="ARBA00023125"/>
    </source>
</evidence>
<evidence type="ECO:0000256" key="2">
    <source>
        <dbReference type="ARBA" id="ARBA00022723"/>
    </source>
</evidence>
<keyword evidence="4" id="KW-0539">Nucleus</keyword>
<dbReference type="GO" id="GO:0005634">
    <property type="term" value="C:nucleus"/>
    <property type="evidence" value="ECO:0007669"/>
    <property type="project" value="UniProtKB-SubCell"/>
</dbReference>
<organism evidence="6">
    <name type="scientific">Eremomyces bilateralis CBS 781.70</name>
    <dbReference type="NCBI Taxonomy" id="1392243"/>
    <lineage>
        <taxon>Eukaryota</taxon>
        <taxon>Fungi</taxon>
        <taxon>Dikarya</taxon>
        <taxon>Ascomycota</taxon>
        <taxon>Pezizomycotina</taxon>
        <taxon>Dothideomycetes</taxon>
        <taxon>Dothideomycetes incertae sedis</taxon>
        <taxon>Eremomycetales</taxon>
        <taxon>Eremomycetaceae</taxon>
        <taxon>Eremomyces</taxon>
    </lineage>
</organism>
<dbReference type="InterPro" id="IPR050987">
    <property type="entry name" value="AtrR-like"/>
</dbReference>
<dbReference type="GeneID" id="54416606"/>
<name>A0A6G1GBI8_9PEZI</name>
<comment type="subcellular location">
    <subcellularLocation>
        <location evidence="1">Nucleus</location>
    </subcellularLocation>
</comment>
<protein>
    <recommendedName>
        <fullName evidence="9">Transcription factor domain-containing protein</fullName>
    </recommendedName>
</protein>
<dbReference type="PANTHER" id="PTHR46910:SF3">
    <property type="entry name" value="HALOTOLERANCE PROTEIN 9-RELATED"/>
    <property type="match status" value="1"/>
</dbReference>
<dbReference type="GO" id="GO:0003677">
    <property type="term" value="F:DNA binding"/>
    <property type="evidence" value="ECO:0007669"/>
    <property type="project" value="UniProtKB-KW"/>
</dbReference>
<dbReference type="OrthoDB" id="1919336at2759"/>
<dbReference type="GO" id="GO:0003700">
    <property type="term" value="F:DNA-binding transcription factor activity"/>
    <property type="evidence" value="ECO:0007669"/>
    <property type="project" value="InterPro"/>
</dbReference>
<evidence type="ECO:0000313" key="8">
    <source>
        <dbReference type="RefSeq" id="XP_033537076.1"/>
    </source>
</evidence>
<sequence>KRLSISQKEFERVQSKVNNLEALVDILKTASYEEALQQLQELRRDTTSASDPISTSMDLPIGVSLQSYTDSGIHNLEAKSSSSISSTDLETSLFELELYSIENLPPRSVIETSIAGFYSSLSSLFYVMEERTCQAMIEYVFDAGSPIFIADLGEICGLAALGGGYVPEPLPLVIREKLIRTARVHKDQSIESHPIRGMRAFALQALYNFSEKRLGVRMDIQSGLALARWVGCANVHGQATDKLSPVEYAEYTQLYCSLICLESWFSSTVGYPSELTRHEIASVDVDSCVTTRATNFHAQMASIGVLTADVYRAMYVEEQPRFSAVQELYRRLDEWPSSLPETKRLGNMIHTRDPENPEQEDVTLLFVHMLYLSSMILVHKPLLVALADRSPHSRASPVSPGSEAFGECTYNRAILGAHQLVRVNNLLAWQRTPFRHFWLCMSQTYSACTVLLHEAAQTMLILVSYSSAIDDALERAFACIQALGEARESDPGHVAGCYVDYAKPLHAELVLLWRDIKPPTRNGGGAEQRVLDLGTVAARVVELLRKPFGHPGTLEDADEEGSSCGFMACKGKLWT</sequence>
<keyword evidence="2" id="KW-0479">Metal-binding</keyword>
<keyword evidence="3" id="KW-0238">DNA-binding</keyword>
<accession>A0A6G1GBI8</accession>
<evidence type="ECO:0008006" key="9">
    <source>
        <dbReference type="Google" id="ProtNLM"/>
    </source>
</evidence>
<evidence type="ECO:0000256" key="5">
    <source>
        <dbReference type="SAM" id="Coils"/>
    </source>
</evidence>
<evidence type="ECO:0000313" key="6">
    <source>
        <dbReference type="EMBL" id="KAF1815445.1"/>
    </source>
</evidence>